<accession>A0A2U3QFR5</accession>
<keyword evidence="2" id="KW-0732">Signal</keyword>
<keyword evidence="1" id="KW-0676">Redox-active center</keyword>
<dbReference type="AlphaFoldDB" id="A0A2U3QFR5"/>
<evidence type="ECO:0000313" key="5">
    <source>
        <dbReference type="Proteomes" id="UP000245125"/>
    </source>
</evidence>
<reference evidence="5" key="1">
    <citation type="submission" date="2018-03" db="EMBL/GenBank/DDBJ databases">
        <authorList>
            <person name="Zecchin S."/>
        </authorList>
    </citation>
    <scope>NUCLEOTIDE SEQUENCE [LARGE SCALE GENOMIC DNA]</scope>
</reference>
<dbReference type="GO" id="GO:0016491">
    <property type="term" value="F:oxidoreductase activity"/>
    <property type="evidence" value="ECO:0007669"/>
    <property type="project" value="InterPro"/>
</dbReference>
<dbReference type="PANTHER" id="PTHR42852:SF13">
    <property type="entry name" value="PROTEIN DIPZ"/>
    <property type="match status" value="1"/>
</dbReference>
<evidence type="ECO:0000256" key="2">
    <source>
        <dbReference type="SAM" id="SignalP"/>
    </source>
</evidence>
<dbReference type="EMBL" id="OUUY01000063">
    <property type="protein sequence ID" value="SPQ00169.1"/>
    <property type="molecule type" value="Genomic_DNA"/>
</dbReference>
<organism evidence="4 5">
    <name type="scientific">Candidatus Sulfobium mesophilum</name>
    <dbReference type="NCBI Taxonomy" id="2016548"/>
    <lineage>
        <taxon>Bacteria</taxon>
        <taxon>Pseudomonadati</taxon>
        <taxon>Nitrospirota</taxon>
        <taxon>Nitrospiria</taxon>
        <taxon>Nitrospirales</taxon>
        <taxon>Nitrospiraceae</taxon>
        <taxon>Candidatus Sulfobium</taxon>
    </lineage>
</organism>
<gene>
    <name evidence="4" type="ORF">NBG4_190012</name>
</gene>
<feature type="domain" description="Thioredoxin" evidence="3">
    <location>
        <begin position="30"/>
        <end position="171"/>
    </location>
</feature>
<evidence type="ECO:0000313" key="4">
    <source>
        <dbReference type="EMBL" id="SPQ00169.1"/>
    </source>
</evidence>
<proteinExistence type="predicted"/>
<dbReference type="GO" id="GO:0016209">
    <property type="term" value="F:antioxidant activity"/>
    <property type="evidence" value="ECO:0007669"/>
    <property type="project" value="InterPro"/>
</dbReference>
<protein>
    <submittedName>
        <fullName evidence="4">Putative Thiol-disulfide oxidoreductase ResA</fullName>
    </submittedName>
</protein>
<dbReference type="Gene3D" id="3.40.30.10">
    <property type="entry name" value="Glutaredoxin"/>
    <property type="match status" value="1"/>
</dbReference>
<evidence type="ECO:0000256" key="1">
    <source>
        <dbReference type="ARBA" id="ARBA00023284"/>
    </source>
</evidence>
<dbReference type="Proteomes" id="UP000245125">
    <property type="component" value="Unassembled WGS sequence"/>
</dbReference>
<dbReference type="InterPro" id="IPR017937">
    <property type="entry name" value="Thioredoxin_CS"/>
</dbReference>
<dbReference type="SUPFAM" id="SSF52833">
    <property type="entry name" value="Thioredoxin-like"/>
    <property type="match status" value="1"/>
</dbReference>
<dbReference type="InterPro" id="IPR000866">
    <property type="entry name" value="AhpC/TSA"/>
</dbReference>
<sequence length="171" mass="18484">MKRLLFILFLLAAFCLAACKGGDGRQPSAAKTAGVAPDFVLRDITGNKVQLSQYRGKIIVLEFWATWCPPCKATVPELIALQDKYAAKGLVVVGIALDEGEGSQSKVSAFSKGHKINYPLLLGDENVSKSYGVFSIPATFLIGRDQKIITAYKGYVDGLEGLLSKEIDKNI</sequence>
<name>A0A2U3QFR5_9BACT</name>
<feature type="chain" id="PRO_5015415305" evidence="2">
    <location>
        <begin position="18"/>
        <end position="171"/>
    </location>
</feature>
<dbReference type="CDD" id="cd02966">
    <property type="entry name" value="TlpA_like_family"/>
    <property type="match status" value="1"/>
</dbReference>
<keyword evidence="5" id="KW-1185">Reference proteome</keyword>
<dbReference type="Pfam" id="PF00578">
    <property type="entry name" value="AhpC-TSA"/>
    <property type="match status" value="1"/>
</dbReference>
<dbReference type="InterPro" id="IPR013766">
    <property type="entry name" value="Thioredoxin_domain"/>
</dbReference>
<dbReference type="InterPro" id="IPR036249">
    <property type="entry name" value="Thioredoxin-like_sf"/>
</dbReference>
<dbReference type="PROSITE" id="PS51352">
    <property type="entry name" value="THIOREDOXIN_2"/>
    <property type="match status" value="1"/>
</dbReference>
<feature type="signal peptide" evidence="2">
    <location>
        <begin position="1"/>
        <end position="17"/>
    </location>
</feature>
<dbReference type="InterPro" id="IPR050553">
    <property type="entry name" value="Thioredoxin_ResA/DsbE_sf"/>
</dbReference>
<dbReference type="PANTHER" id="PTHR42852">
    <property type="entry name" value="THIOL:DISULFIDE INTERCHANGE PROTEIN DSBE"/>
    <property type="match status" value="1"/>
</dbReference>
<dbReference type="PROSITE" id="PS00194">
    <property type="entry name" value="THIOREDOXIN_1"/>
    <property type="match status" value="1"/>
</dbReference>
<evidence type="ECO:0000259" key="3">
    <source>
        <dbReference type="PROSITE" id="PS51352"/>
    </source>
</evidence>